<sequence length="417" mass="46498">MKRNSQQEKSKKTEDAGLEKVYTIEERVYPKRVAALLIFVVSTVLFVAFDACMSSLATGGLICEAIVIIPASLAVLLYLIHERRADGLWYRDTDYMTFALIYLVSGAIVSALSLFLPGVFIPAGLIAFILASTGDGALSVSASLLPLVSLAFSHRYGGNIYALFFCEVIIAVSLARLIVKSKTPEKVLLFLAVTAVYAALPASIRYFEKIVLSKKDLFFAGGMSIITAACAVILLPALYKVLHRERRDRYETILDDDYSLIKEIRLFSEEEYDRARRLSIASLRAAREIGADAALAAAGGLYYRVGLIRGDKEIDYAMQIAAENDFPDQLTRILYEYRGLIRKPTSKESAIVHMADAVMERLDAISKESDRMKSDWNKQMLIYSSLNELSSSGYYDDSTITMNQFLKIRDILVKELE</sequence>
<comment type="caution">
    <text evidence="2">The sequence shown here is derived from an EMBL/GenBank/DDBJ whole genome shotgun (WGS) entry which is preliminary data.</text>
</comment>
<evidence type="ECO:0000256" key="1">
    <source>
        <dbReference type="SAM" id="Phobius"/>
    </source>
</evidence>
<evidence type="ECO:0000313" key="2">
    <source>
        <dbReference type="EMBL" id="MQN00690.1"/>
    </source>
</evidence>
<feature type="transmembrane region" description="Helical" evidence="1">
    <location>
        <begin position="160"/>
        <end position="179"/>
    </location>
</feature>
<dbReference type="Proteomes" id="UP000460257">
    <property type="component" value="Unassembled WGS sequence"/>
</dbReference>
<evidence type="ECO:0000313" key="3">
    <source>
        <dbReference type="Proteomes" id="UP000460257"/>
    </source>
</evidence>
<gene>
    <name evidence="2" type="ORF">FRC54_01665</name>
</gene>
<feature type="transmembrane region" description="Helical" evidence="1">
    <location>
        <begin position="219"/>
        <end position="239"/>
    </location>
</feature>
<name>A0A6N7IXH2_9FIRM</name>
<dbReference type="AlphaFoldDB" id="A0A6N7IXH2"/>
<keyword evidence="1" id="KW-1133">Transmembrane helix</keyword>
<protein>
    <submittedName>
        <fullName evidence="2">Uncharacterized protein</fullName>
    </submittedName>
</protein>
<keyword evidence="3" id="KW-1185">Reference proteome</keyword>
<feature type="transmembrane region" description="Helical" evidence="1">
    <location>
        <begin position="33"/>
        <end position="49"/>
    </location>
</feature>
<reference evidence="2" key="1">
    <citation type="journal article" date="2020" name="Appl. Environ. Microbiol.">
        <title>Medium-Chain Fatty Acid Synthesis by 'Candidatus Weimeria bifida' gen. nov., sp. nov., and 'Candidatus Pseudoramibacter fermentans' sp. nov.</title>
        <authorList>
            <person name="Scarborough M.J."/>
            <person name="Myers K.S."/>
            <person name="Donohue T.J."/>
            <person name="Noguera D.R."/>
        </authorList>
    </citation>
    <scope>NUCLEOTIDE SEQUENCE</scope>
    <source>
        <strain evidence="2">LCO1.1</strain>
    </source>
</reference>
<keyword evidence="1" id="KW-0812">Transmembrane</keyword>
<organism evidence="2 3">
    <name type="scientific">Candidatus Weimeria bifida</name>
    <dbReference type="NCBI Taxonomy" id="2599074"/>
    <lineage>
        <taxon>Bacteria</taxon>
        <taxon>Bacillati</taxon>
        <taxon>Bacillota</taxon>
        <taxon>Clostridia</taxon>
        <taxon>Lachnospirales</taxon>
        <taxon>Lachnospiraceae</taxon>
        <taxon>Candidatus Weimeria</taxon>
    </lineage>
</organism>
<feature type="transmembrane region" description="Helical" evidence="1">
    <location>
        <begin position="61"/>
        <end position="80"/>
    </location>
</feature>
<proteinExistence type="predicted"/>
<dbReference type="EMBL" id="VOGC01000002">
    <property type="protein sequence ID" value="MQN00690.1"/>
    <property type="molecule type" value="Genomic_DNA"/>
</dbReference>
<feature type="transmembrane region" description="Helical" evidence="1">
    <location>
        <begin position="100"/>
        <end position="130"/>
    </location>
</feature>
<keyword evidence="1" id="KW-0472">Membrane</keyword>
<accession>A0A6N7IXH2</accession>
<feature type="transmembrane region" description="Helical" evidence="1">
    <location>
        <begin position="188"/>
        <end position="207"/>
    </location>
</feature>